<dbReference type="Proteomes" id="UP001593940">
    <property type="component" value="Unassembled WGS sequence"/>
</dbReference>
<dbReference type="RefSeq" id="WP_377030730.1">
    <property type="nucleotide sequence ID" value="NZ_JBHOMY010000080.1"/>
</dbReference>
<name>A0ABV6YCF1_9HYPH</name>
<evidence type="ECO:0000313" key="1">
    <source>
        <dbReference type="EMBL" id="MFC1458929.1"/>
    </source>
</evidence>
<sequence>MANKSSFTPEEWSRLVASPVVASMAITAADPGGLWSLLQESMSSGWALLEAKQDAQATPLVKAVADDIANTETRNAVRESFQSQFKGSQFADVKRKAIEELHGVSTLLDASMPDEAASFKSWLWSVARKSAEAGKEGGFLGFGGVAVSDAEKATLAEIATALGNPAGSGAGLAET</sequence>
<accession>A0ABV6YCF1</accession>
<evidence type="ECO:0000313" key="2">
    <source>
        <dbReference type="Proteomes" id="UP001593940"/>
    </source>
</evidence>
<protein>
    <submittedName>
        <fullName evidence="1">Uncharacterized protein</fullName>
    </submittedName>
</protein>
<dbReference type="EMBL" id="JBHOMY010000080">
    <property type="protein sequence ID" value="MFC1458929.1"/>
    <property type="molecule type" value="Genomic_DNA"/>
</dbReference>
<organism evidence="1 2">
    <name type="scientific">Microvirga arabica</name>
    <dbReference type="NCBI Taxonomy" id="1128671"/>
    <lineage>
        <taxon>Bacteria</taxon>
        <taxon>Pseudomonadati</taxon>
        <taxon>Pseudomonadota</taxon>
        <taxon>Alphaproteobacteria</taxon>
        <taxon>Hyphomicrobiales</taxon>
        <taxon>Methylobacteriaceae</taxon>
        <taxon>Microvirga</taxon>
    </lineage>
</organism>
<reference evidence="1 2" key="1">
    <citation type="submission" date="2024-09" db="EMBL/GenBank/DDBJ databases">
        <title>Nodulacao em especies de Leguminosae Basais da Amazonia e Caracterizacao dos Rizobios e Bacterias Associadas aos Nodulos.</title>
        <authorList>
            <person name="Jambeiro I.C.A."/>
            <person name="Lopes I.S."/>
            <person name="Aguiar E.R.G.R."/>
            <person name="Santos A.F.J."/>
            <person name="Dos Santos J.M.F."/>
            <person name="Gross E."/>
        </authorList>
    </citation>
    <scope>NUCLEOTIDE SEQUENCE [LARGE SCALE GENOMIC DNA]</scope>
    <source>
        <strain evidence="1 2">BRUESC1165</strain>
    </source>
</reference>
<keyword evidence="2" id="KW-1185">Reference proteome</keyword>
<comment type="caution">
    <text evidence="1">The sequence shown here is derived from an EMBL/GenBank/DDBJ whole genome shotgun (WGS) entry which is preliminary data.</text>
</comment>
<proteinExistence type="predicted"/>
<gene>
    <name evidence="1" type="ORF">ACETIH_19955</name>
</gene>